<dbReference type="Proteomes" id="UP000447434">
    <property type="component" value="Chromosome 11"/>
</dbReference>
<name>A0A6A4PTR8_LUPAL</name>
<comment type="caution">
    <text evidence="1">The sequence shown here is derived from an EMBL/GenBank/DDBJ whole genome shotgun (WGS) entry which is preliminary data.</text>
</comment>
<evidence type="ECO:0000313" key="1">
    <source>
        <dbReference type="EMBL" id="KAE9604832.1"/>
    </source>
</evidence>
<reference evidence="2" key="1">
    <citation type="journal article" date="2020" name="Nat. Commun.">
        <title>Genome sequence of the cluster root forming white lupin.</title>
        <authorList>
            <person name="Hufnagel B."/>
            <person name="Marques A."/>
            <person name="Soriano A."/>
            <person name="Marques L."/>
            <person name="Divol F."/>
            <person name="Doumas P."/>
            <person name="Sallet E."/>
            <person name="Mancinotti D."/>
            <person name="Carrere S."/>
            <person name="Marande W."/>
            <person name="Arribat S."/>
            <person name="Keller J."/>
            <person name="Huneau C."/>
            <person name="Blein T."/>
            <person name="Aime D."/>
            <person name="Laguerre M."/>
            <person name="Taylor J."/>
            <person name="Schubert V."/>
            <person name="Nelson M."/>
            <person name="Geu-Flores F."/>
            <person name="Crespi M."/>
            <person name="Gallardo-Guerrero K."/>
            <person name="Delaux P.-M."/>
            <person name="Salse J."/>
            <person name="Berges H."/>
            <person name="Guyot R."/>
            <person name="Gouzy J."/>
            <person name="Peret B."/>
        </authorList>
    </citation>
    <scope>NUCLEOTIDE SEQUENCE [LARGE SCALE GENOMIC DNA]</scope>
    <source>
        <strain evidence="2">cv. Amiga</strain>
    </source>
</reference>
<gene>
    <name evidence="1" type="ORF">Lalb_Chr11g0075911</name>
</gene>
<sequence>MNLVMILSVLHDIFVKEFSLEGDANKRSIMLTSNLDEFYKA</sequence>
<dbReference type="EMBL" id="WOCE01000011">
    <property type="protein sequence ID" value="KAE9604832.1"/>
    <property type="molecule type" value="Genomic_DNA"/>
</dbReference>
<organism evidence="1 2">
    <name type="scientific">Lupinus albus</name>
    <name type="common">White lupine</name>
    <name type="synonym">Lupinus termis</name>
    <dbReference type="NCBI Taxonomy" id="3870"/>
    <lineage>
        <taxon>Eukaryota</taxon>
        <taxon>Viridiplantae</taxon>
        <taxon>Streptophyta</taxon>
        <taxon>Embryophyta</taxon>
        <taxon>Tracheophyta</taxon>
        <taxon>Spermatophyta</taxon>
        <taxon>Magnoliopsida</taxon>
        <taxon>eudicotyledons</taxon>
        <taxon>Gunneridae</taxon>
        <taxon>Pentapetalae</taxon>
        <taxon>rosids</taxon>
        <taxon>fabids</taxon>
        <taxon>Fabales</taxon>
        <taxon>Fabaceae</taxon>
        <taxon>Papilionoideae</taxon>
        <taxon>50 kb inversion clade</taxon>
        <taxon>genistoids sensu lato</taxon>
        <taxon>core genistoids</taxon>
        <taxon>Genisteae</taxon>
        <taxon>Lupinus</taxon>
    </lineage>
</organism>
<keyword evidence="2" id="KW-1185">Reference proteome</keyword>
<evidence type="ECO:0000313" key="2">
    <source>
        <dbReference type="Proteomes" id="UP000447434"/>
    </source>
</evidence>
<protein>
    <submittedName>
        <fullName evidence="1">Uncharacterized protein</fullName>
    </submittedName>
</protein>
<dbReference type="AlphaFoldDB" id="A0A6A4PTR8"/>
<proteinExistence type="predicted"/>
<accession>A0A6A4PTR8</accession>